<dbReference type="SUPFAM" id="SSF51569">
    <property type="entry name" value="Aldolase"/>
    <property type="match status" value="1"/>
</dbReference>
<dbReference type="Pfam" id="PF00682">
    <property type="entry name" value="HMGL-like"/>
    <property type="match status" value="1"/>
</dbReference>
<dbReference type="InterPro" id="IPR055268">
    <property type="entry name" value="PCB-like"/>
</dbReference>
<dbReference type="GO" id="GO:0006094">
    <property type="term" value="P:gluconeogenesis"/>
    <property type="evidence" value="ECO:0007669"/>
    <property type="project" value="TreeGrafter"/>
</dbReference>
<comment type="caution">
    <text evidence="2">The sequence shown here is derived from an EMBL/GenBank/DDBJ whole genome shotgun (WGS) entry which is preliminary data.</text>
</comment>
<organism evidence="2">
    <name type="scientific">Mesoaciditoga lauensis</name>
    <dbReference type="NCBI Taxonomy" id="1495039"/>
    <lineage>
        <taxon>Bacteria</taxon>
        <taxon>Thermotogati</taxon>
        <taxon>Thermotogota</taxon>
        <taxon>Thermotogae</taxon>
        <taxon>Mesoaciditogales</taxon>
        <taxon>Mesoaciditogaceae</taxon>
        <taxon>Mesoaciditoga</taxon>
    </lineage>
</organism>
<dbReference type="GO" id="GO:0004736">
    <property type="term" value="F:pyruvate carboxylase activity"/>
    <property type="evidence" value="ECO:0007669"/>
    <property type="project" value="TreeGrafter"/>
</dbReference>
<accession>A0A7V3VSN1</accession>
<dbReference type="SUPFAM" id="SSF89000">
    <property type="entry name" value="post-HMGL domain-like"/>
    <property type="match status" value="1"/>
</dbReference>
<dbReference type="CDD" id="cd07937">
    <property type="entry name" value="DRE_TIM_PC_TC_5S"/>
    <property type="match status" value="1"/>
</dbReference>
<dbReference type="EMBL" id="DTPE01000174">
    <property type="protein sequence ID" value="HGE75287.1"/>
    <property type="molecule type" value="Genomic_DNA"/>
</dbReference>
<dbReference type="AlphaFoldDB" id="A0A7V3VSN1"/>
<feature type="domain" description="Pyruvate carboxyltransferase" evidence="1">
    <location>
        <begin position="4"/>
        <end position="265"/>
    </location>
</feature>
<dbReference type="PROSITE" id="PS50991">
    <property type="entry name" value="PYR_CT"/>
    <property type="match status" value="1"/>
</dbReference>
<dbReference type="InterPro" id="IPR013785">
    <property type="entry name" value="Aldolase_TIM"/>
</dbReference>
<name>A0A7V3VSN1_9BACT</name>
<dbReference type="PANTHER" id="PTHR43778">
    <property type="entry name" value="PYRUVATE CARBOXYLASE"/>
    <property type="match status" value="1"/>
</dbReference>
<reference evidence="2" key="1">
    <citation type="journal article" date="2020" name="mSystems">
        <title>Genome- and Community-Level Interaction Insights into Carbon Utilization and Element Cycling Functions of Hydrothermarchaeota in Hydrothermal Sediment.</title>
        <authorList>
            <person name="Zhou Z."/>
            <person name="Liu Y."/>
            <person name="Xu W."/>
            <person name="Pan J."/>
            <person name="Luo Z.H."/>
            <person name="Li M."/>
        </authorList>
    </citation>
    <scope>NUCLEOTIDE SEQUENCE [LARGE SCALE GENOMIC DNA]</scope>
    <source>
        <strain evidence="2">SpSt-966</strain>
    </source>
</reference>
<dbReference type="NCBIfam" id="NF006761">
    <property type="entry name" value="PRK09282.1"/>
    <property type="match status" value="1"/>
</dbReference>
<dbReference type="InterPro" id="IPR000891">
    <property type="entry name" value="PYR_CT"/>
</dbReference>
<evidence type="ECO:0000259" key="1">
    <source>
        <dbReference type="PROSITE" id="PS50991"/>
    </source>
</evidence>
<dbReference type="InterPro" id="IPR003379">
    <property type="entry name" value="Carboxylase_cons_dom"/>
</dbReference>
<sequence>MRKIDFMDTTLRDAHQSLLATRMKTSEMLPVLEEMDDIGYIAFEMWGGATFDSCLRYLNEDPWERLKSIRKYVKKTKLQMLLRGQNILGYSNYPDDVLELFIKKMIEDGIDIVRVFDALNDPRNLEKSVEIAKKYGAHVQGAISYTVSPVHTIEKYIAFAKQIVEMGIDSICIKDMAGLLTAPMAYNLVKELKKNFVLPIEVHSHFTSGLADVTYWAVIEAGANVIDTATSALAYGTSQPGVEPFVMAMKDSDEYEINLDIKKINHVNEHFIRVREAHKDTDVNMTTIDSRIFSAQVPGGMLSNLVSQLKSQNALDKYDEVMKEIPRVREDLGFPPLVTPTSQIVGVQAVLNVLNGERYRMVTKETKSYVKGMYGKSPAPISEEITKKILGTEKPIDVRPANLLEPLVEKSKKEIGDLAQSEEDLLSYILFPQIARTFLEKKYVSKIKVDFQIVDANSSEFPEASVYPI</sequence>
<proteinExistence type="predicted"/>
<dbReference type="PANTHER" id="PTHR43778:SF2">
    <property type="entry name" value="PYRUVATE CARBOXYLASE, MITOCHONDRIAL"/>
    <property type="match status" value="1"/>
</dbReference>
<gene>
    <name evidence="2" type="ORF">ENX73_04095</name>
</gene>
<dbReference type="Pfam" id="PF02436">
    <property type="entry name" value="PYC_OADA"/>
    <property type="match status" value="1"/>
</dbReference>
<evidence type="ECO:0000313" key="2">
    <source>
        <dbReference type="EMBL" id="HGE75287.1"/>
    </source>
</evidence>
<keyword evidence="2" id="KW-0670">Pyruvate</keyword>
<dbReference type="NCBIfam" id="NF010644">
    <property type="entry name" value="PRK14041.1"/>
    <property type="match status" value="1"/>
</dbReference>
<dbReference type="GO" id="GO:0005737">
    <property type="term" value="C:cytoplasm"/>
    <property type="evidence" value="ECO:0007669"/>
    <property type="project" value="TreeGrafter"/>
</dbReference>
<protein>
    <submittedName>
        <fullName evidence="2">Pyruvate carboxylase subunit B</fullName>
    </submittedName>
</protein>
<dbReference type="Gene3D" id="3.20.20.70">
    <property type="entry name" value="Aldolase class I"/>
    <property type="match status" value="1"/>
</dbReference>